<sequence length="77" mass="8328">MLDRGDGARHRRDDPEAVPDEDRQHRGRFGDVDDGDIEQLASSSLPCSPKPAMITASNGSDQVDSRSSTDAAEMKLS</sequence>
<evidence type="ECO:0000313" key="3">
    <source>
        <dbReference type="Proteomes" id="UP001321486"/>
    </source>
</evidence>
<protein>
    <submittedName>
        <fullName evidence="2">Uncharacterized protein</fullName>
    </submittedName>
</protein>
<name>A0ABM8GSC3_9MICO</name>
<reference evidence="3" key="1">
    <citation type="journal article" date="2019" name="Int. J. Syst. Evol. Microbiol.">
        <title>The Global Catalogue of Microorganisms (GCM) 10K type strain sequencing project: providing services to taxonomists for standard genome sequencing and annotation.</title>
        <authorList>
            <consortium name="The Broad Institute Genomics Platform"/>
            <consortium name="The Broad Institute Genome Sequencing Center for Infectious Disease"/>
            <person name="Wu L."/>
            <person name="Ma J."/>
        </authorList>
    </citation>
    <scope>NUCLEOTIDE SEQUENCE [LARGE SCALE GENOMIC DNA]</scope>
    <source>
        <strain evidence="3">NBRC 108728</strain>
    </source>
</reference>
<proteinExistence type="predicted"/>
<dbReference type="Proteomes" id="UP001321486">
    <property type="component" value="Chromosome"/>
</dbReference>
<evidence type="ECO:0000256" key="1">
    <source>
        <dbReference type="SAM" id="MobiDB-lite"/>
    </source>
</evidence>
<evidence type="ECO:0000313" key="2">
    <source>
        <dbReference type="EMBL" id="BDZ51339.1"/>
    </source>
</evidence>
<organism evidence="2 3">
    <name type="scientific">Frondihabitans sucicola</name>
    <dbReference type="NCBI Taxonomy" id="1268041"/>
    <lineage>
        <taxon>Bacteria</taxon>
        <taxon>Bacillati</taxon>
        <taxon>Actinomycetota</taxon>
        <taxon>Actinomycetes</taxon>
        <taxon>Micrococcales</taxon>
        <taxon>Microbacteriaceae</taxon>
        <taxon>Frondihabitans</taxon>
    </lineage>
</organism>
<feature type="region of interest" description="Disordered" evidence="1">
    <location>
        <begin position="1"/>
        <end position="77"/>
    </location>
</feature>
<keyword evidence="3" id="KW-1185">Reference proteome</keyword>
<feature type="compositionally biased region" description="Basic and acidic residues" evidence="1">
    <location>
        <begin position="1"/>
        <end position="31"/>
    </location>
</feature>
<accession>A0ABM8GSC3</accession>
<feature type="compositionally biased region" description="Polar residues" evidence="1">
    <location>
        <begin position="55"/>
        <end position="70"/>
    </location>
</feature>
<dbReference type="EMBL" id="AP027732">
    <property type="protein sequence ID" value="BDZ51339.1"/>
    <property type="molecule type" value="Genomic_DNA"/>
</dbReference>
<gene>
    <name evidence="2" type="ORF">GCM10025867_35800</name>
</gene>